<dbReference type="AlphaFoldDB" id="A0A382KCD1"/>
<organism evidence="1">
    <name type="scientific">marine metagenome</name>
    <dbReference type="NCBI Taxonomy" id="408172"/>
    <lineage>
        <taxon>unclassified sequences</taxon>
        <taxon>metagenomes</taxon>
        <taxon>ecological metagenomes</taxon>
    </lineage>
</organism>
<protein>
    <recommendedName>
        <fullName evidence="2">Glycosyl hydrolase family 32 N-terminal domain-containing protein</fullName>
    </recommendedName>
</protein>
<gene>
    <name evidence="1" type="ORF">METZ01_LOCUS274984</name>
</gene>
<dbReference type="InterPro" id="IPR023296">
    <property type="entry name" value="Glyco_hydro_beta-prop_sf"/>
</dbReference>
<dbReference type="SUPFAM" id="SSF75005">
    <property type="entry name" value="Arabinanase/levansucrase/invertase"/>
    <property type="match status" value="1"/>
</dbReference>
<feature type="non-terminal residue" evidence="1">
    <location>
        <position position="199"/>
    </location>
</feature>
<evidence type="ECO:0008006" key="2">
    <source>
        <dbReference type="Google" id="ProtNLM"/>
    </source>
</evidence>
<sequence>VTTETTDLGRRRELFVDGFFLDRLDGARQRLHEPERRGYVLEVRPPHENACTGCYNLIDDDDGGLLLYYRGFYPIGADYADHHQRQTCNVALSYDGVHFHRPTLGLFQQDPDGNPGVAPNTIWQGYEAHNLCVFLDRNPKADPAARFKAVGGGAKNRLFALGSADGLNWERLQDEPLDVEGAFDSVNVPLWDPHVGCYR</sequence>
<accession>A0A382KCD1</accession>
<reference evidence="1" key="1">
    <citation type="submission" date="2018-05" db="EMBL/GenBank/DDBJ databases">
        <authorList>
            <person name="Lanie J.A."/>
            <person name="Ng W.-L."/>
            <person name="Kazmierczak K.M."/>
            <person name="Andrzejewski T.M."/>
            <person name="Davidsen T.M."/>
            <person name="Wayne K.J."/>
            <person name="Tettelin H."/>
            <person name="Glass J.I."/>
            <person name="Rusch D."/>
            <person name="Podicherti R."/>
            <person name="Tsui H.-C.T."/>
            <person name="Winkler M.E."/>
        </authorList>
    </citation>
    <scope>NUCLEOTIDE SEQUENCE</scope>
</reference>
<dbReference type="EMBL" id="UINC01079785">
    <property type="protein sequence ID" value="SVC22130.1"/>
    <property type="molecule type" value="Genomic_DNA"/>
</dbReference>
<feature type="non-terminal residue" evidence="1">
    <location>
        <position position="1"/>
    </location>
</feature>
<dbReference type="Gene3D" id="2.115.10.20">
    <property type="entry name" value="Glycosyl hydrolase domain, family 43"/>
    <property type="match status" value="1"/>
</dbReference>
<name>A0A382KCD1_9ZZZZ</name>
<proteinExistence type="predicted"/>
<evidence type="ECO:0000313" key="1">
    <source>
        <dbReference type="EMBL" id="SVC22130.1"/>
    </source>
</evidence>